<feature type="domain" description="RING-type" evidence="11">
    <location>
        <begin position="913"/>
        <end position="964"/>
    </location>
</feature>
<keyword evidence="9" id="KW-0833">Ubl conjugation pathway</keyword>
<dbReference type="Gene3D" id="3.30.40.10">
    <property type="entry name" value="Zinc/RING finger domain, C3HC4 (zinc finger)"/>
    <property type="match status" value="1"/>
</dbReference>
<dbReference type="InterPro" id="IPR057308">
    <property type="entry name" value="CHCR_PEP5_VPS11"/>
</dbReference>
<evidence type="ECO:0000313" key="12">
    <source>
        <dbReference type="EMBL" id="CCE72732.1"/>
    </source>
</evidence>
<evidence type="ECO:0000256" key="5">
    <source>
        <dbReference type="ARBA" id="ARBA00022833"/>
    </source>
</evidence>
<dbReference type="OrthoDB" id="26184at2759"/>
<keyword evidence="9" id="KW-0808">Transferase</keyword>
<dbReference type="InterPro" id="IPR057307">
    <property type="entry name" value="PEP5_VPS11_N"/>
</dbReference>
<reference evidence="13" key="1">
    <citation type="submission" date="2011-10" db="EMBL/GenBank/DDBJ databases">
        <authorList>
            <person name="Genoscope - CEA"/>
        </authorList>
    </citation>
    <scope>NUCLEOTIDE SEQUENCE</scope>
    <source>
        <strain evidence="13">CBS 7064</strain>
    </source>
</reference>
<dbReference type="FunCoup" id="G8YTP2">
    <property type="interactions" value="1017"/>
</dbReference>
<dbReference type="InterPro" id="IPR036322">
    <property type="entry name" value="WD40_repeat_dom_sf"/>
</dbReference>
<dbReference type="GO" id="GO:0007033">
    <property type="term" value="P:vacuole organization"/>
    <property type="evidence" value="ECO:0007669"/>
    <property type="project" value="TreeGrafter"/>
</dbReference>
<evidence type="ECO:0000313" key="13">
    <source>
        <dbReference type="EMBL" id="CCE73293.1"/>
    </source>
</evidence>
<keyword evidence="4 10" id="KW-0863">Zinc-finger</keyword>
<dbReference type="OMA" id="ENENECP"/>
<keyword evidence="9" id="KW-0926">Vacuole</keyword>
<sequence length="1021" mass="117811">MMESLRSWRQIQSFEVIPIRDPNMGTDKPLFSDSALSDICCTKSYIVLSLLNSMIKIISKDYEIKRQFFAYDEGYQISFMKAMEGSNFVVTLAEKQGSPPILRLWDLYRILTLPEDVITSREVQHKYVTQVVIHNENNAYPISAFTFNSNLTCTCVGYTSGKVILVRGDLIRDRGSKQRVIYEAGDPITNIQFSDTEEFMYLTTTSKIFTFSTTGRNQGRPLQTLSTNKGVDLNCSDIAKDSQQLVVADKDEIRFYTPIGKSHTFKFPSTKKFVFKHSGSYLLVVSQDPKTSNDRYFHNSSRESVFRIMVLDLKNRVVCMDFTDTEASITHVFSMMGDLSALNSNGVLYKFREVPINQQIQGLIQRKLYSLALALAQQNNLPNETIREIYVKSGDNYYSEQRYNEAIDDYIEGLNYFDSNNSIRTNDSNKTNGNAYQMDSDNMDEFILTVIAKFKDAFNMSNLTRFLKQLYKMNLADNEHLTLLLCCYCKLKMTADINEFVENFNFFTVDNSRTEPQELNFRLIINLYKECGYYQELLKLLFKLNQPGLIVEIFLNDTKESGKCLRYIKSLQIDDLLLILIEHSKKLLDELPYETTDLLINVFTGLYKPSQIDDIGITEVPSEQAHEISENERFRPLNSYKTFMDFMSNANSKRDATETITKSMEPTYSPPKPSLIFPSFINHPKEFVIFLEACIESFDKYQGQQVDKRELLMTLLEMYIVLSQEEKESSKEWLLKAEDLVHSYRDFLETSSLLLLSHIYDFKEGQTIAEEQAGLEEVSFRQSQISGDVKSCIEFVKKYGETKPELYLELLKFVVSEETIFNRVQRDDFNFILNNIKTRSIATPLEVIQILGSTKFATLELIEDYLVECIEVQDKELSNNIQLIQSYEKDSAKSSHQITEMQSKAFVIQNNKCSRCQKRLEFPVVHFKCKHSFHQHCLNETLTVSSTFDLEHETTAKVTCPVCKEKHAQVHSIRADQTKMKDDLELLEQTLDESPDRMKVLIDYLGKGVMENDSVTLLGAQ</sequence>
<dbReference type="PIRSF" id="PIRSF007860">
    <property type="entry name" value="VPS11"/>
    <property type="match status" value="1"/>
</dbReference>
<reference evidence="14" key="2">
    <citation type="journal article" date="2012" name="G3 (Bethesda)">
        <title>Pichia sorbitophila, an interspecies yeast hybrid reveals early steps of genome resolution following polyploidization.</title>
        <authorList>
            <person name="Leh Louis V."/>
            <person name="Despons L."/>
            <person name="Friedrich A."/>
            <person name="Martin T."/>
            <person name="Durrens P."/>
            <person name="Casaregola S."/>
            <person name="Neuveglise C."/>
            <person name="Fairhead C."/>
            <person name="Marck C."/>
            <person name="Cruz J.A."/>
            <person name="Straub M.L."/>
            <person name="Kugler V."/>
            <person name="Sacerdot C."/>
            <person name="Uzunov Z."/>
            <person name="Thierry A."/>
            <person name="Weiss S."/>
            <person name="Bleykasten C."/>
            <person name="De Montigny J."/>
            <person name="Jacques N."/>
            <person name="Jung P."/>
            <person name="Lemaire M."/>
            <person name="Mallet S."/>
            <person name="Morel G."/>
            <person name="Richard G.F."/>
            <person name="Sarkar A."/>
            <person name="Savel G."/>
            <person name="Schacherer J."/>
            <person name="Seret M.L."/>
            <person name="Talla E."/>
            <person name="Samson G."/>
            <person name="Jubin C."/>
            <person name="Poulain J."/>
            <person name="Vacherie B."/>
            <person name="Barbe V."/>
            <person name="Pelletier E."/>
            <person name="Sherman D.J."/>
            <person name="Westhof E."/>
            <person name="Weissenbach J."/>
            <person name="Baret P.V."/>
            <person name="Wincker P."/>
            <person name="Gaillardin C."/>
            <person name="Dujon B."/>
            <person name="Souciet J.L."/>
        </authorList>
    </citation>
    <scope>NUCLEOTIDE SEQUENCE [LARGE SCALE GENOMIC DNA]</scope>
    <source>
        <strain evidence="14">ATCC MYA-4447 / BCRC 22081 / CBS 7064 / NBRC 10061 / NRRL Y-12695</strain>
    </source>
</reference>
<dbReference type="GO" id="GO:0030897">
    <property type="term" value="C:HOPS complex"/>
    <property type="evidence" value="ECO:0007669"/>
    <property type="project" value="UniProtKB-UniRule"/>
</dbReference>
<dbReference type="Gene3D" id="2.130.10.10">
    <property type="entry name" value="YVTN repeat-like/Quinoprotein amine dehydrogenase"/>
    <property type="match status" value="1"/>
</dbReference>
<evidence type="ECO:0000256" key="4">
    <source>
        <dbReference type="ARBA" id="ARBA00022771"/>
    </source>
</evidence>
<evidence type="ECO:0000259" key="11">
    <source>
        <dbReference type="PROSITE" id="PS50089"/>
    </source>
</evidence>
<dbReference type="Pfam" id="PF23356">
    <property type="entry name" value="TPR_PEP5_VPS11"/>
    <property type="match status" value="1"/>
</dbReference>
<accession>G8YTP2</accession>
<dbReference type="InterPro" id="IPR013083">
    <property type="entry name" value="Znf_RING/FYVE/PHD"/>
</dbReference>
<keyword evidence="2 9" id="KW-0813">Transport</keyword>
<dbReference type="PANTHER" id="PTHR23323:SF24">
    <property type="entry name" value="VACUOLAR PROTEIN SORTING-ASSOCIATED PROTEIN 11 HOMOLOG"/>
    <property type="match status" value="1"/>
</dbReference>
<dbReference type="EC" id="2.3.2.27" evidence="9"/>
<evidence type="ECO:0000256" key="2">
    <source>
        <dbReference type="ARBA" id="ARBA00022448"/>
    </source>
</evidence>
<dbReference type="GO" id="GO:0006904">
    <property type="term" value="P:vesicle docking involved in exocytosis"/>
    <property type="evidence" value="ECO:0007669"/>
    <property type="project" value="TreeGrafter"/>
</dbReference>
<proteinExistence type="inferred from homology"/>
<dbReference type="Pfam" id="PF23341">
    <property type="entry name" value="PEP5_VPS11_N"/>
    <property type="match status" value="1"/>
</dbReference>
<comment type="subcellular location">
    <subcellularLocation>
        <location evidence="8">Endomembrane system</location>
        <topology evidence="8">Peripheral membrane protein</topology>
        <orientation evidence="8">Cytoplasmic side</orientation>
    </subcellularLocation>
    <subcellularLocation>
        <location evidence="9">Vacuole membrane</location>
        <topology evidence="9">Peripheral membrane protein</topology>
        <orientation evidence="9">Cytoplasmic side</orientation>
    </subcellularLocation>
</comment>
<dbReference type="GO" id="GO:0008270">
    <property type="term" value="F:zinc ion binding"/>
    <property type="evidence" value="ECO:0007669"/>
    <property type="project" value="UniProtKB-KW"/>
</dbReference>
<dbReference type="InParanoid" id="G8YTP2"/>
<dbReference type="GO" id="GO:0007032">
    <property type="term" value="P:endosome organization"/>
    <property type="evidence" value="ECO:0007669"/>
    <property type="project" value="TreeGrafter"/>
</dbReference>
<dbReference type="HOGENOM" id="CLU_001287_0_0_1"/>
<dbReference type="Proteomes" id="UP000005222">
    <property type="component" value="Chromosome B"/>
</dbReference>
<dbReference type="SUPFAM" id="SSF50978">
    <property type="entry name" value="WD40 repeat-like"/>
    <property type="match status" value="1"/>
</dbReference>
<dbReference type="PANTHER" id="PTHR23323">
    <property type="entry name" value="VACUOLAR PROTEIN SORTING-ASSOCIATED PROTEIN"/>
    <property type="match status" value="1"/>
</dbReference>
<dbReference type="InterPro" id="IPR024763">
    <property type="entry name" value="VPS11_C"/>
</dbReference>
<dbReference type="EMBL" id="FO082059">
    <property type="protein sequence ID" value="CCE72732.1"/>
    <property type="molecule type" value="Genomic_DNA"/>
</dbReference>
<evidence type="ECO:0000256" key="9">
    <source>
        <dbReference type="PIRNR" id="PIRNR007860"/>
    </source>
</evidence>
<dbReference type="EMBL" id="FO082058">
    <property type="protein sequence ID" value="CCE73293.1"/>
    <property type="molecule type" value="Genomic_DNA"/>
</dbReference>
<dbReference type="InterPro" id="IPR015943">
    <property type="entry name" value="WD40/YVTN_repeat-like_dom_sf"/>
</dbReference>
<dbReference type="GO" id="GO:0000329">
    <property type="term" value="C:fungal-type vacuole membrane"/>
    <property type="evidence" value="ECO:0007669"/>
    <property type="project" value="UniProtKB-UniRule"/>
</dbReference>
<keyword evidence="7 9" id="KW-0472">Membrane</keyword>
<keyword evidence="3" id="KW-0479">Metal-binding</keyword>
<keyword evidence="5" id="KW-0862">Zinc</keyword>
<comment type="subunit">
    <text evidence="9">Component of the homotypic vacuole fusion and vacuole protein sorting (HOPS) complex. Component of the class C core vacuole/endosome tethering (CORVET) complex.</text>
</comment>
<dbReference type="Proteomes" id="UP000005222">
    <property type="component" value="Chromosome A"/>
</dbReference>
<comment type="similarity">
    <text evidence="1 9">Belongs to the VPS11 family.</text>
</comment>
<evidence type="ECO:0000256" key="8">
    <source>
        <dbReference type="ARBA" id="ARBA00029433"/>
    </source>
</evidence>
<dbReference type="SUPFAM" id="SSF57850">
    <property type="entry name" value="RING/U-box"/>
    <property type="match status" value="1"/>
</dbReference>
<dbReference type="SMART" id="SM00184">
    <property type="entry name" value="RING"/>
    <property type="match status" value="1"/>
</dbReference>
<evidence type="ECO:0000256" key="10">
    <source>
        <dbReference type="PROSITE-ProRule" id="PRU00175"/>
    </source>
</evidence>
<name>G8YTP2_PICSO</name>
<keyword evidence="6 9" id="KW-0653">Protein transport</keyword>
<dbReference type="GO" id="GO:0061630">
    <property type="term" value="F:ubiquitin protein ligase activity"/>
    <property type="evidence" value="ECO:0007669"/>
    <property type="project" value="UniProtKB-EC"/>
</dbReference>
<dbReference type="eggNOG" id="KOG2114">
    <property type="taxonomic scope" value="Eukaryota"/>
</dbReference>
<dbReference type="GO" id="GO:0006886">
    <property type="term" value="P:intracellular protein transport"/>
    <property type="evidence" value="ECO:0007669"/>
    <property type="project" value="UniProtKB-UniRule"/>
</dbReference>
<dbReference type="GO" id="GO:0033263">
    <property type="term" value="C:CORVET complex"/>
    <property type="evidence" value="ECO:0007669"/>
    <property type="project" value="UniProtKB-UniRule"/>
</dbReference>
<evidence type="ECO:0000256" key="6">
    <source>
        <dbReference type="ARBA" id="ARBA00022927"/>
    </source>
</evidence>
<comment type="catalytic activity">
    <reaction evidence="9">
        <text>S-ubiquitinyl-[E2 ubiquitin-conjugating enzyme]-L-cysteine + [acceptor protein]-L-lysine = [E2 ubiquitin-conjugating enzyme]-L-cysteine + N(6)-ubiquitinyl-[acceptor protein]-L-lysine.</text>
        <dbReference type="EC" id="2.3.2.27"/>
    </reaction>
</comment>
<dbReference type="STRING" id="559304.G8YTP2"/>
<dbReference type="PROSITE" id="PS50089">
    <property type="entry name" value="ZF_RING_2"/>
    <property type="match status" value="1"/>
</dbReference>
<dbReference type="Pfam" id="PF17122">
    <property type="entry name" value="zf-C3H2C3"/>
    <property type="match status" value="1"/>
</dbReference>
<dbReference type="InterPro" id="IPR016528">
    <property type="entry name" value="VPS11"/>
</dbReference>
<protein>
    <recommendedName>
        <fullName evidence="9">E3 ubiquitin-protein ligase PEP5</fullName>
        <ecNumber evidence="9">2.3.2.27</ecNumber>
    </recommendedName>
</protein>
<evidence type="ECO:0000256" key="1">
    <source>
        <dbReference type="ARBA" id="ARBA00007070"/>
    </source>
</evidence>
<organism evidence="13 14">
    <name type="scientific">Pichia sorbitophila (strain ATCC MYA-4447 / BCRC 22081 / CBS 7064 / NBRC 10061 / NRRL Y-12695)</name>
    <name type="common">Hybrid yeast</name>
    <dbReference type="NCBI Taxonomy" id="559304"/>
    <lineage>
        <taxon>Eukaryota</taxon>
        <taxon>Fungi</taxon>
        <taxon>Dikarya</taxon>
        <taxon>Ascomycota</taxon>
        <taxon>Saccharomycotina</taxon>
        <taxon>Pichiomycetes</taxon>
        <taxon>Debaryomycetaceae</taxon>
        <taxon>Millerozyma</taxon>
    </lineage>
</organism>
<dbReference type="InterPro" id="IPR001841">
    <property type="entry name" value="Znf_RING"/>
</dbReference>
<evidence type="ECO:0000256" key="3">
    <source>
        <dbReference type="ARBA" id="ARBA00022723"/>
    </source>
</evidence>
<gene>
    <name evidence="13" type="primary">Piso0_000326</name>
    <name evidence="12" type="ORF">GNLVRS01_PISO0A06886g</name>
    <name evidence="13" type="ORF">GNLVRS01_PISO0B06953g</name>
</gene>
<dbReference type="AlphaFoldDB" id="G8YTP2"/>
<keyword evidence="14" id="KW-1185">Reference proteome</keyword>
<dbReference type="GO" id="GO:0030674">
    <property type="term" value="F:protein-macromolecule adaptor activity"/>
    <property type="evidence" value="ECO:0007669"/>
    <property type="project" value="TreeGrafter"/>
</dbReference>
<dbReference type="Pfam" id="PF12451">
    <property type="entry name" value="VPS11_C"/>
    <property type="match status" value="1"/>
</dbReference>
<dbReference type="GO" id="GO:0048284">
    <property type="term" value="P:organelle fusion"/>
    <property type="evidence" value="ECO:0007669"/>
    <property type="project" value="TreeGrafter"/>
</dbReference>
<evidence type="ECO:0000256" key="7">
    <source>
        <dbReference type="ARBA" id="ARBA00023136"/>
    </source>
</evidence>
<evidence type="ECO:0000313" key="14">
    <source>
        <dbReference type="Proteomes" id="UP000005222"/>
    </source>
</evidence>
<dbReference type="CDD" id="cd16688">
    <property type="entry name" value="RING-H2_Vps11"/>
    <property type="match status" value="1"/>
</dbReference>